<name>A0AAE4BUE5_9BACT</name>
<organism evidence="4 5">
    <name type="scientific">Aureibacter tunicatorum</name>
    <dbReference type="NCBI Taxonomy" id="866807"/>
    <lineage>
        <taxon>Bacteria</taxon>
        <taxon>Pseudomonadati</taxon>
        <taxon>Bacteroidota</taxon>
        <taxon>Cytophagia</taxon>
        <taxon>Cytophagales</taxon>
        <taxon>Persicobacteraceae</taxon>
        <taxon>Aureibacter</taxon>
    </lineage>
</organism>
<comment type="similarity">
    <text evidence="1 2">Belongs to the pirin family.</text>
</comment>
<dbReference type="Gene3D" id="2.60.120.10">
    <property type="entry name" value="Jelly Rolls"/>
    <property type="match status" value="1"/>
</dbReference>
<keyword evidence="5" id="KW-1185">Reference proteome</keyword>
<dbReference type="EMBL" id="JAVDQD010000005">
    <property type="protein sequence ID" value="MDR6240657.1"/>
    <property type="molecule type" value="Genomic_DNA"/>
</dbReference>
<evidence type="ECO:0000313" key="5">
    <source>
        <dbReference type="Proteomes" id="UP001185092"/>
    </source>
</evidence>
<evidence type="ECO:0000313" key="4">
    <source>
        <dbReference type="EMBL" id="MDR6240657.1"/>
    </source>
</evidence>
<dbReference type="Proteomes" id="UP001185092">
    <property type="component" value="Unassembled WGS sequence"/>
</dbReference>
<evidence type="ECO:0000259" key="3">
    <source>
        <dbReference type="Pfam" id="PF02678"/>
    </source>
</evidence>
<dbReference type="PANTHER" id="PTHR43212:SF3">
    <property type="entry name" value="QUERCETIN 2,3-DIOXYGENASE"/>
    <property type="match status" value="1"/>
</dbReference>
<protein>
    <recommendedName>
        <fullName evidence="3">Pirin N-terminal domain-containing protein</fullName>
    </recommendedName>
</protein>
<dbReference type="InterPro" id="IPR011051">
    <property type="entry name" value="RmlC_Cupin_sf"/>
</dbReference>
<dbReference type="InterPro" id="IPR003829">
    <property type="entry name" value="Pirin_N_dom"/>
</dbReference>
<dbReference type="AlphaFoldDB" id="A0AAE4BUE5"/>
<dbReference type="RefSeq" id="WP_309940762.1">
    <property type="nucleotide sequence ID" value="NZ_AP025306.1"/>
</dbReference>
<accession>A0AAE4BUE5</accession>
<evidence type="ECO:0000256" key="1">
    <source>
        <dbReference type="ARBA" id="ARBA00008416"/>
    </source>
</evidence>
<evidence type="ECO:0000256" key="2">
    <source>
        <dbReference type="RuleBase" id="RU003457"/>
    </source>
</evidence>
<reference evidence="4" key="1">
    <citation type="submission" date="2023-07" db="EMBL/GenBank/DDBJ databases">
        <title>Genomic Encyclopedia of Type Strains, Phase IV (KMG-IV): sequencing the most valuable type-strain genomes for metagenomic binning, comparative biology and taxonomic classification.</title>
        <authorList>
            <person name="Goeker M."/>
        </authorList>
    </citation>
    <scope>NUCLEOTIDE SEQUENCE</scope>
    <source>
        <strain evidence="4">DSM 26174</strain>
    </source>
</reference>
<proteinExistence type="inferred from homology"/>
<comment type="caution">
    <text evidence="4">The sequence shown here is derived from an EMBL/GenBank/DDBJ whole genome shotgun (WGS) entry which is preliminary data.</text>
</comment>
<dbReference type="PANTHER" id="PTHR43212">
    <property type="entry name" value="QUERCETIN 2,3-DIOXYGENASE"/>
    <property type="match status" value="1"/>
</dbReference>
<feature type="domain" description="Pirin N-terminal" evidence="3">
    <location>
        <begin position="47"/>
        <end position="112"/>
    </location>
</feature>
<dbReference type="InterPro" id="IPR012093">
    <property type="entry name" value="Pirin"/>
</dbReference>
<gene>
    <name evidence="4" type="ORF">HNQ88_003733</name>
</gene>
<dbReference type="SUPFAM" id="SSF51182">
    <property type="entry name" value="RmlC-like cupins"/>
    <property type="match status" value="1"/>
</dbReference>
<dbReference type="Pfam" id="PF02678">
    <property type="entry name" value="Pirin"/>
    <property type="match status" value="1"/>
</dbReference>
<dbReference type="InterPro" id="IPR014710">
    <property type="entry name" value="RmlC-like_jellyroll"/>
</dbReference>
<sequence>MGIITKNRKAQHSVALFNGKLKENKPLSGSPLYSNLIYWANVEANEEGAFPMHPHEGIEILTFVFEGGLEHYDSASGKWTALPANGVQHIKAGSGVFHSEKYWKGSRAFQIWFDPDFSKSLNQKASYTDFQSTDFQWLIERDVEVMNYVGSNAPIQVDASGVSASRYIMKKGKHNLRLDENSYHSIYVMNGMARVDDDVFEKDTFAIVNDVDLLSFEVMDKLEIFVLSTPASLDYELAYE</sequence>